<dbReference type="RefSeq" id="XP_026679450.1">
    <property type="nucleotide sequence ID" value="XM_026823649.1"/>
</dbReference>
<organism evidence="1 2">
    <name type="scientific">Diaphorina citri</name>
    <name type="common">Asian citrus psyllid</name>
    <dbReference type="NCBI Taxonomy" id="121845"/>
    <lineage>
        <taxon>Eukaryota</taxon>
        <taxon>Metazoa</taxon>
        <taxon>Ecdysozoa</taxon>
        <taxon>Arthropoda</taxon>
        <taxon>Hexapoda</taxon>
        <taxon>Insecta</taxon>
        <taxon>Pterygota</taxon>
        <taxon>Neoptera</taxon>
        <taxon>Paraneoptera</taxon>
        <taxon>Hemiptera</taxon>
        <taxon>Sternorrhyncha</taxon>
        <taxon>Psylloidea</taxon>
        <taxon>Psyllidae</taxon>
        <taxon>Diaphorininae</taxon>
        <taxon>Diaphorina</taxon>
    </lineage>
</organism>
<protein>
    <submittedName>
        <fullName evidence="2">Uncharacterized protein LOC113467458</fullName>
    </submittedName>
</protein>
<keyword evidence="1" id="KW-1185">Reference proteome</keyword>
<evidence type="ECO:0000313" key="1">
    <source>
        <dbReference type="Proteomes" id="UP000079169"/>
    </source>
</evidence>
<gene>
    <name evidence="2" type="primary">LOC113467458</name>
</gene>
<dbReference type="KEGG" id="dci:113467458"/>
<proteinExistence type="predicted"/>
<name>A0A3Q0IYE6_DIACI</name>
<dbReference type="AlphaFoldDB" id="A0A3Q0IYE6"/>
<sequence length="179" mass="20551">MKPGIDVTYFMQMFNKHAFNILSDHSDVNDVQGVKESDQLLNNLGTHSGGSKGAKKLYRYTKYKALGFNTMEKLRNDFEMLNKKISSNSSQADIEELTNILRDLRNLCASNLNVRQTLFDLVIELKSLLYLFEILLKQNQSYYSMLCVKIGLQVVGNTVVQNDIHCVEHVWNICHPFLL</sequence>
<accession>A0A3Q0IYE6</accession>
<dbReference type="Proteomes" id="UP000079169">
    <property type="component" value="Unplaced"/>
</dbReference>
<dbReference type="GeneID" id="113467458"/>
<evidence type="ECO:0000313" key="2">
    <source>
        <dbReference type="RefSeq" id="XP_026679450.1"/>
    </source>
</evidence>
<reference evidence="2" key="1">
    <citation type="submission" date="2025-08" db="UniProtKB">
        <authorList>
            <consortium name="RefSeq"/>
        </authorList>
    </citation>
    <scope>IDENTIFICATION</scope>
</reference>
<dbReference type="PaxDb" id="121845-A0A3Q0IYE6"/>